<feature type="compositionally biased region" description="Basic and acidic residues" evidence="1">
    <location>
        <begin position="7"/>
        <end position="34"/>
    </location>
</feature>
<proteinExistence type="predicted"/>
<accession>A0A146L874</accession>
<name>A0A146L874_LYGHE</name>
<evidence type="ECO:0000313" key="2">
    <source>
        <dbReference type="EMBL" id="JAQ04638.1"/>
    </source>
</evidence>
<organism evidence="2">
    <name type="scientific">Lygus hesperus</name>
    <name type="common">Western plant bug</name>
    <dbReference type="NCBI Taxonomy" id="30085"/>
    <lineage>
        <taxon>Eukaryota</taxon>
        <taxon>Metazoa</taxon>
        <taxon>Ecdysozoa</taxon>
        <taxon>Arthropoda</taxon>
        <taxon>Hexapoda</taxon>
        <taxon>Insecta</taxon>
        <taxon>Pterygota</taxon>
        <taxon>Neoptera</taxon>
        <taxon>Paraneoptera</taxon>
        <taxon>Hemiptera</taxon>
        <taxon>Heteroptera</taxon>
        <taxon>Panheteroptera</taxon>
        <taxon>Cimicomorpha</taxon>
        <taxon>Miridae</taxon>
        <taxon>Mirini</taxon>
        <taxon>Lygus</taxon>
    </lineage>
</organism>
<dbReference type="EMBL" id="GDHC01013991">
    <property type="protein sequence ID" value="JAQ04638.1"/>
    <property type="molecule type" value="Transcribed_RNA"/>
</dbReference>
<gene>
    <name evidence="2" type="ORF">g.23051</name>
</gene>
<feature type="compositionally biased region" description="Basic residues" evidence="1">
    <location>
        <begin position="70"/>
        <end position="85"/>
    </location>
</feature>
<dbReference type="AlphaFoldDB" id="A0A146L874"/>
<feature type="region of interest" description="Disordered" evidence="1">
    <location>
        <begin position="1"/>
        <end position="85"/>
    </location>
</feature>
<reference evidence="2" key="1">
    <citation type="journal article" date="2016" name="Gigascience">
        <title>De novo construction of an expanded transcriptome assembly for the western tarnished plant bug, Lygus hesperus.</title>
        <authorList>
            <person name="Tassone E.E."/>
            <person name="Geib S.M."/>
            <person name="Hall B."/>
            <person name="Fabrick J.A."/>
            <person name="Brent C.S."/>
            <person name="Hull J.J."/>
        </authorList>
    </citation>
    <scope>NUCLEOTIDE SEQUENCE</scope>
</reference>
<sequence>MPGGRPRKAEAVSRVEKLRRKRESEQARREKVRSDPTLYSEYLAKERAHYHQRKKRGSVKTVDKLTKSELKRRREAVRERVKRHRELQRALKNQKSCWPRPSQ</sequence>
<protein>
    <submittedName>
        <fullName evidence="2">Uncharacterized protein</fullName>
    </submittedName>
</protein>
<evidence type="ECO:0000256" key="1">
    <source>
        <dbReference type="SAM" id="MobiDB-lite"/>
    </source>
</evidence>